<reference evidence="11" key="1">
    <citation type="submission" date="2023-03" db="EMBL/GenBank/DDBJ databases">
        <authorList>
            <person name="Shen W."/>
            <person name="Cai J."/>
        </authorList>
    </citation>
    <scope>NUCLEOTIDE SEQUENCE</scope>
    <source>
        <strain evidence="11">P86-2</strain>
    </source>
</reference>
<feature type="binding site" evidence="9">
    <location>
        <position position="173"/>
    </location>
    <ligand>
        <name>substrate</name>
    </ligand>
</feature>
<dbReference type="GO" id="GO:0043103">
    <property type="term" value="P:hypoxanthine salvage"/>
    <property type="evidence" value="ECO:0007669"/>
    <property type="project" value="TreeGrafter"/>
</dbReference>
<evidence type="ECO:0000313" key="12">
    <source>
        <dbReference type="Proteomes" id="UP001262817"/>
    </source>
</evidence>
<dbReference type="Pfam" id="PF00962">
    <property type="entry name" value="A_deaminase"/>
    <property type="match status" value="1"/>
</dbReference>
<feature type="binding site" evidence="9">
    <location>
        <position position="281"/>
    </location>
    <ligand>
        <name>Zn(2+)</name>
        <dbReference type="ChEBI" id="CHEBI:29105"/>
        <note>catalytic</note>
    </ligand>
</feature>
<dbReference type="GO" id="GO:0009168">
    <property type="term" value="P:purine ribonucleoside monophosphate biosynthetic process"/>
    <property type="evidence" value="ECO:0007669"/>
    <property type="project" value="UniProtKB-UniRule"/>
</dbReference>
<feature type="binding site" evidence="9">
    <location>
        <position position="16"/>
    </location>
    <ligand>
        <name>Zn(2+)</name>
        <dbReference type="ChEBI" id="CHEBI:29105"/>
        <note>catalytic</note>
    </ligand>
</feature>
<dbReference type="EC" id="3.5.4.4" evidence="1 9"/>
<dbReference type="InterPro" id="IPR006330">
    <property type="entry name" value="Ado/ade_deaminase"/>
</dbReference>
<evidence type="ECO:0000313" key="11">
    <source>
        <dbReference type="EMBL" id="MDT2583215.1"/>
    </source>
</evidence>
<gene>
    <name evidence="9 11" type="primary">add</name>
    <name evidence="11" type="ORF">P7D17_03640</name>
</gene>
<comment type="function">
    <text evidence="9">Catalyzes the hydrolytic deamination of adenosine and 2-deoxyadenosine.</text>
</comment>
<dbReference type="InterPro" id="IPR001365">
    <property type="entry name" value="A_deaminase_dom"/>
</dbReference>
<comment type="catalytic activity">
    <reaction evidence="8">
        <text>2'-deoxyadenosine + H2O + H(+) = 2'-deoxyinosine + NH4(+)</text>
        <dbReference type="Rhea" id="RHEA:28190"/>
        <dbReference type="ChEBI" id="CHEBI:15377"/>
        <dbReference type="ChEBI" id="CHEBI:15378"/>
        <dbReference type="ChEBI" id="CHEBI:17256"/>
        <dbReference type="ChEBI" id="CHEBI:28938"/>
        <dbReference type="ChEBI" id="CHEBI:28997"/>
        <dbReference type="EC" id="3.5.4.4"/>
    </reaction>
    <physiologicalReaction direction="left-to-right" evidence="8">
        <dbReference type="Rhea" id="RHEA:28191"/>
    </physiologicalReaction>
</comment>
<feature type="active site" description="Proton donor" evidence="9">
    <location>
        <position position="203"/>
    </location>
</feature>
<dbReference type="InterPro" id="IPR032466">
    <property type="entry name" value="Metal_Hydrolase"/>
</dbReference>
<evidence type="ECO:0000256" key="1">
    <source>
        <dbReference type="ARBA" id="ARBA00012784"/>
    </source>
</evidence>
<comment type="caution">
    <text evidence="9">Lacks conserved residue(s) required for the propagation of feature annotation.</text>
</comment>
<dbReference type="Gene3D" id="3.20.20.140">
    <property type="entry name" value="Metal-dependent hydrolases"/>
    <property type="match status" value="1"/>
</dbReference>
<dbReference type="GO" id="GO:0046103">
    <property type="term" value="P:inosine biosynthetic process"/>
    <property type="evidence" value="ECO:0007669"/>
    <property type="project" value="TreeGrafter"/>
</dbReference>
<feature type="binding site" evidence="9">
    <location>
        <position position="18"/>
    </location>
    <ligand>
        <name>substrate</name>
    </ligand>
</feature>
<evidence type="ECO:0000256" key="4">
    <source>
        <dbReference type="ARBA" id="ARBA00022833"/>
    </source>
</evidence>
<proteinExistence type="inferred from homology"/>
<dbReference type="GO" id="GO:0004000">
    <property type="term" value="F:adenosine deaminase activity"/>
    <property type="evidence" value="ECO:0007669"/>
    <property type="project" value="UniProtKB-UniRule"/>
</dbReference>
<dbReference type="GO" id="GO:0009117">
    <property type="term" value="P:nucleotide metabolic process"/>
    <property type="evidence" value="ECO:0007669"/>
    <property type="project" value="UniProtKB-KW"/>
</dbReference>
<feature type="binding site" evidence="9">
    <location>
        <position position="200"/>
    </location>
    <ligand>
        <name>Zn(2+)</name>
        <dbReference type="ChEBI" id="CHEBI:29105"/>
        <note>catalytic</note>
    </ligand>
</feature>
<dbReference type="GO" id="GO:0008270">
    <property type="term" value="F:zinc ion binding"/>
    <property type="evidence" value="ECO:0007669"/>
    <property type="project" value="UniProtKB-UniRule"/>
</dbReference>
<comment type="catalytic activity">
    <reaction evidence="7">
        <text>adenosine + H2O + H(+) = inosine + NH4(+)</text>
        <dbReference type="Rhea" id="RHEA:24408"/>
        <dbReference type="ChEBI" id="CHEBI:15377"/>
        <dbReference type="ChEBI" id="CHEBI:15378"/>
        <dbReference type="ChEBI" id="CHEBI:16335"/>
        <dbReference type="ChEBI" id="CHEBI:17596"/>
        <dbReference type="ChEBI" id="CHEBI:28938"/>
        <dbReference type="EC" id="3.5.4.4"/>
    </reaction>
    <physiologicalReaction direction="left-to-right" evidence="7">
        <dbReference type="Rhea" id="RHEA:24409"/>
    </physiologicalReaction>
</comment>
<dbReference type="Proteomes" id="UP001262817">
    <property type="component" value="Unassembled WGS sequence"/>
</dbReference>
<evidence type="ECO:0000256" key="5">
    <source>
        <dbReference type="ARBA" id="ARBA00023080"/>
    </source>
</evidence>
<dbReference type="CDD" id="cd01320">
    <property type="entry name" value="ADA"/>
    <property type="match status" value="1"/>
</dbReference>
<comment type="cofactor">
    <cofactor evidence="9">
        <name>Zn(2+)</name>
        <dbReference type="ChEBI" id="CHEBI:29105"/>
    </cofactor>
    <text evidence="9">Binds 1 zinc ion per subunit.</text>
</comment>
<comment type="caution">
    <text evidence="11">The sequence shown here is derived from an EMBL/GenBank/DDBJ whole genome shotgun (WGS) entry which is preliminary data.</text>
</comment>
<evidence type="ECO:0000256" key="8">
    <source>
        <dbReference type="ARBA" id="ARBA00049213"/>
    </source>
</evidence>
<dbReference type="RefSeq" id="WP_311842847.1">
    <property type="nucleotide sequence ID" value="NZ_JARPXR010000003.1"/>
</dbReference>
<keyword evidence="5 9" id="KW-0546">Nucleotide metabolism</keyword>
<dbReference type="GO" id="GO:0006154">
    <property type="term" value="P:adenosine catabolic process"/>
    <property type="evidence" value="ECO:0007669"/>
    <property type="project" value="TreeGrafter"/>
</dbReference>
<feature type="site" description="Important for catalytic activity" evidence="9">
    <location>
        <position position="224"/>
    </location>
</feature>
<dbReference type="AlphaFoldDB" id="A0AAJ2MIQ1"/>
<keyword evidence="3 9" id="KW-0378">Hydrolase</keyword>
<protein>
    <recommendedName>
        <fullName evidence="1 9">Adenosine deaminase</fullName>
        <ecNumber evidence="1 9">3.5.4.4</ecNumber>
    </recommendedName>
    <alternativeName>
        <fullName evidence="6 9">Adenosine aminohydrolase</fullName>
    </alternativeName>
</protein>
<keyword evidence="2 9" id="KW-0479">Metal-binding</keyword>
<evidence type="ECO:0000256" key="7">
    <source>
        <dbReference type="ARBA" id="ARBA00047989"/>
    </source>
</evidence>
<organism evidence="11 12">
    <name type="scientific">Lactococcus petauri</name>
    <dbReference type="NCBI Taxonomy" id="1940789"/>
    <lineage>
        <taxon>Bacteria</taxon>
        <taxon>Bacillati</taxon>
        <taxon>Bacillota</taxon>
        <taxon>Bacilli</taxon>
        <taxon>Lactobacillales</taxon>
        <taxon>Streptococcaceae</taxon>
        <taxon>Lactococcus</taxon>
    </lineage>
</organism>
<keyword evidence="4 9" id="KW-0862">Zinc</keyword>
<evidence type="ECO:0000256" key="9">
    <source>
        <dbReference type="HAMAP-Rule" id="MF_00540"/>
    </source>
</evidence>
<name>A0AAJ2MIQ1_9LACT</name>
<dbReference type="NCBIfam" id="TIGR01430">
    <property type="entry name" value="aden_deam"/>
    <property type="match status" value="1"/>
</dbReference>
<dbReference type="GO" id="GO:0005829">
    <property type="term" value="C:cytosol"/>
    <property type="evidence" value="ECO:0007669"/>
    <property type="project" value="TreeGrafter"/>
</dbReference>
<dbReference type="SUPFAM" id="SSF51556">
    <property type="entry name" value="Metallo-dependent hydrolases"/>
    <property type="match status" value="1"/>
</dbReference>
<evidence type="ECO:0000256" key="6">
    <source>
        <dbReference type="ARBA" id="ARBA00031852"/>
    </source>
</evidence>
<feature type="binding site" evidence="9">
    <location>
        <position position="20"/>
    </location>
    <ligand>
        <name>substrate</name>
    </ligand>
</feature>
<dbReference type="EMBL" id="JARPXR010000003">
    <property type="protein sequence ID" value="MDT2583215.1"/>
    <property type="molecule type" value="Genomic_DNA"/>
</dbReference>
<dbReference type="InterPro" id="IPR028893">
    <property type="entry name" value="A_deaminase"/>
</dbReference>
<evidence type="ECO:0000256" key="3">
    <source>
        <dbReference type="ARBA" id="ARBA00022801"/>
    </source>
</evidence>
<evidence type="ECO:0000256" key="2">
    <source>
        <dbReference type="ARBA" id="ARBA00022723"/>
    </source>
</evidence>
<comment type="similarity">
    <text evidence="9">Belongs to the metallo-dependent hydrolases superfamily. Adenosine and AMP deaminases family. Adenosine deaminase subfamily.</text>
</comment>
<feature type="domain" description="Adenosine deaminase" evidence="10">
    <location>
        <begin position="11"/>
        <end position="332"/>
    </location>
</feature>
<dbReference type="PANTHER" id="PTHR11409:SF43">
    <property type="entry name" value="ADENOSINE DEAMINASE"/>
    <property type="match status" value="1"/>
</dbReference>
<dbReference type="HAMAP" id="MF_00540">
    <property type="entry name" value="A_deaminase"/>
    <property type="match status" value="1"/>
</dbReference>
<dbReference type="PANTHER" id="PTHR11409">
    <property type="entry name" value="ADENOSINE DEAMINASE"/>
    <property type="match status" value="1"/>
</dbReference>
<sequence length="349" mass="39778">MLNSETIALMPKVELHCHLDGSLSLPCIKQLANNIGYDFNMSDDEILNCAQAPETTQSLLEYLERFDFVLPLLQSYTNLELAAYDVVRQAAEDNVKYIEIRFAPGQHLEKNLELEEAVEAVIAGVSRAEEDFDIVANVLLCGLRQVPIDRLEKLVPLFDEIDDEHLVGFDMAGDEVNYPQVKFKNLLDKVTCRGVQVTLHAGECPGCEQNIIDSVEMGATRLGHGIMTKEFPDYQHVLIELGIVLEMAPTSNFQTKAIRHLEEYPFLELYKKGLHVTINTDNRTVSNTNLQKEYEKIAEWYDFQVNDFEKINHYAIDGAFISEEEKEALHQRFSIEYAQIKKLINISSF</sequence>
<accession>A0AAJ2MIQ1</accession>
<feature type="binding site" evidence="9">
    <location>
        <position position="18"/>
    </location>
    <ligand>
        <name>Zn(2+)</name>
        <dbReference type="ChEBI" id="CHEBI:29105"/>
        <note>catalytic</note>
    </ligand>
</feature>
<evidence type="ECO:0000259" key="10">
    <source>
        <dbReference type="Pfam" id="PF00962"/>
    </source>
</evidence>